<evidence type="ECO:0000313" key="4">
    <source>
        <dbReference type="Proteomes" id="UP000005819"/>
    </source>
</evidence>
<proteinExistence type="predicted"/>
<dbReference type="PROSITE" id="PS51257">
    <property type="entry name" value="PROKAR_LIPOPROTEIN"/>
    <property type="match status" value="1"/>
</dbReference>
<dbReference type="InterPro" id="IPR021533">
    <property type="entry name" value="PepSY-like"/>
</dbReference>
<protein>
    <recommendedName>
        <fullName evidence="2">Putative beta-lactamase-inhibitor-like PepSY-like domain-containing protein</fullName>
    </recommendedName>
</protein>
<dbReference type="SUPFAM" id="SSF160574">
    <property type="entry name" value="BT0923-like"/>
    <property type="match status" value="2"/>
</dbReference>
<name>B0MV29_9BACT</name>
<accession>B0MV29</accession>
<gene>
    <name evidence="3" type="ORF">ALIPUT_00972</name>
</gene>
<dbReference type="Gene3D" id="3.10.450.360">
    <property type="match status" value="2"/>
</dbReference>
<feature type="chain" id="PRO_5002752196" description="Putative beta-lactamase-inhibitor-like PepSY-like domain-containing protein" evidence="1">
    <location>
        <begin position="21"/>
        <end position="283"/>
    </location>
</feature>
<feature type="domain" description="Putative beta-lactamase-inhibitor-like PepSY-like" evidence="2">
    <location>
        <begin position="55"/>
        <end position="146"/>
    </location>
</feature>
<dbReference type="eggNOG" id="ENOG502ZTA0">
    <property type="taxonomic scope" value="Bacteria"/>
</dbReference>
<sequence>MKLRLCFFMLALGICGAVVQGCDDNDDNLDVLDKLQAAFSQKYPEASPKWKTRSNYYIADFQNQNYAAEAWFTSDAVWLMTETDLPHASLPEAVKNAFKNSEYGQWSLDDVDMLVREGMEPVYVLEVEQGPREMDLYYNAEGILIKVVEDSEDDSEDYLPIELPEEVKNFLQEKYAASKIVETDQEHGQFEVDIIHDGVAKEVLFDNSGNWLSSSWEISLDTLPEVVKTAIRQEINDKYVGYETDDEPELVETPDGNYYRIELEAEDDREVILKIREDGSLLQ</sequence>
<evidence type="ECO:0000259" key="2">
    <source>
        <dbReference type="Pfam" id="PF11396"/>
    </source>
</evidence>
<dbReference type="Proteomes" id="UP000005819">
    <property type="component" value="Unassembled WGS sequence"/>
</dbReference>
<feature type="signal peptide" evidence="1">
    <location>
        <begin position="1"/>
        <end position="20"/>
    </location>
</feature>
<comment type="caution">
    <text evidence="3">The sequence shown here is derived from an EMBL/GenBank/DDBJ whole genome shotgun (WGS) entry which is preliminary data.</text>
</comment>
<reference evidence="3" key="1">
    <citation type="submission" date="2007-10" db="EMBL/GenBank/DDBJ databases">
        <authorList>
            <person name="Fulton L."/>
            <person name="Clifton S."/>
            <person name="Fulton B."/>
            <person name="Xu J."/>
            <person name="Minx P."/>
            <person name="Pepin K.H."/>
            <person name="Johnson M."/>
            <person name="Thiruvilangam P."/>
            <person name="Bhonagiri V."/>
            <person name="Nash W.E."/>
            <person name="Mardis E.R."/>
            <person name="Wilson R.K."/>
        </authorList>
    </citation>
    <scope>NUCLEOTIDE SEQUENCE [LARGE SCALE GENOMIC DNA]</scope>
    <source>
        <strain evidence="3">DSM 17216</strain>
    </source>
</reference>
<evidence type="ECO:0000256" key="1">
    <source>
        <dbReference type="SAM" id="SignalP"/>
    </source>
</evidence>
<evidence type="ECO:0000313" key="3">
    <source>
        <dbReference type="EMBL" id="EDS03911.1"/>
    </source>
</evidence>
<reference evidence="3" key="2">
    <citation type="submission" date="2013-09" db="EMBL/GenBank/DDBJ databases">
        <title>Draft genome sequence of Alistipes putredinis (DSM 17216).</title>
        <authorList>
            <person name="Sudarsanam P."/>
            <person name="Ley R."/>
            <person name="Guruge J."/>
            <person name="Turnbaugh P.J."/>
            <person name="Mahowald M."/>
            <person name="Liep D."/>
            <person name="Gordon J."/>
        </authorList>
    </citation>
    <scope>NUCLEOTIDE SEQUENCE</scope>
    <source>
        <strain evidence="3">DSM 17216</strain>
    </source>
</reference>
<dbReference type="HOGENOM" id="CLU_048234_0_0_10"/>
<keyword evidence="1" id="KW-0732">Signal</keyword>
<dbReference type="Pfam" id="PF11396">
    <property type="entry name" value="PepSY_like"/>
    <property type="match status" value="2"/>
</dbReference>
<dbReference type="GeneID" id="73803916"/>
<feature type="domain" description="Putative beta-lactamase-inhibitor-like PepSY-like" evidence="2">
    <location>
        <begin position="196"/>
        <end position="282"/>
    </location>
</feature>
<dbReference type="OrthoDB" id="799540at2"/>
<organism evidence="3 4">
    <name type="scientific">Alistipes putredinis DSM 17216</name>
    <dbReference type="NCBI Taxonomy" id="445970"/>
    <lineage>
        <taxon>Bacteria</taxon>
        <taxon>Pseudomonadati</taxon>
        <taxon>Bacteroidota</taxon>
        <taxon>Bacteroidia</taxon>
        <taxon>Bacteroidales</taxon>
        <taxon>Rikenellaceae</taxon>
        <taxon>Alistipes</taxon>
    </lineage>
</organism>
<dbReference type="AlphaFoldDB" id="B0MV29"/>
<keyword evidence="4" id="KW-1185">Reference proteome</keyword>
<dbReference type="EMBL" id="ABFK02000017">
    <property type="protein sequence ID" value="EDS03911.1"/>
    <property type="molecule type" value="Genomic_DNA"/>
</dbReference>
<dbReference type="RefSeq" id="WP_004329784.1">
    <property type="nucleotide sequence ID" value="NZ_DS499580.1"/>
</dbReference>